<dbReference type="KEGG" id="can:Cyan10605_2893"/>
<gene>
    <name evidence="1" type="ordered locus">Cyan10605_2893</name>
</gene>
<evidence type="ECO:0000313" key="1">
    <source>
        <dbReference type="EMBL" id="AFZ54958.1"/>
    </source>
</evidence>
<sequence>MNNIIANRKQNSNQIFNSKNKKERIYLGFCYQSKPSEVIEIISQKVNEYDLTKLIPLLRVEKKDKTKIGKRKKPEFYFFVAIEKGNDTQSERMYQEFQEKLLVLKYFKRNAFKSKGLSIFTHEQIKDMVAGKTYDVLDYTNPIPYETKSKENLVNDNPFEVDNISDNLSTDNNSKNYQKLLYWLSVVGSSSWQLFRKTCQILQLDNPARNLRKLKLLGHLETSADGQKIVVNSPTLVQIESNTEEKEFILCGQQNGKLINNLEKFGTVKIIEQPQKNAPSCIKFIPDNDIQLQEIIEQIKNNYYLQIYQADLVSRKLADALPHWQEWYENLSSLQGIVTSLYKWRQFDGNIFVECLTPQKTGMYQMFQGTIKNSGDNLDLSSQKPIRTVFYDADTQCFKQGDWCGLRFLAMKAIQQEIVIKYDEISKRLAIPYTQRLSQLYERSLVLASGILPSYQKTEDKNIWLIYENISLNLLQTLANKLDLNWEEKRECMM</sequence>
<dbReference type="eggNOG" id="ENOG5033TAU">
    <property type="taxonomic scope" value="Bacteria"/>
</dbReference>
<evidence type="ECO:0000313" key="2">
    <source>
        <dbReference type="Proteomes" id="UP000010480"/>
    </source>
</evidence>
<dbReference type="OrthoDB" id="480898at2"/>
<proteinExistence type="predicted"/>
<dbReference type="HOGENOM" id="CLU_620875_0_0_3"/>
<dbReference type="EMBL" id="CP003947">
    <property type="protein sequence ID" value="AFZ54958.1"/>
    <property type="molecule type" value="Genomic_DNA"/>
</dbReference>
<dbReference type="RefSeq" id="WP_015220678.1">
    <property type="nucleotide sequence ID" value="NC_019776.1"/>
</dbReference>
<reference evidence="2" key="1">
    <citation type="journal article" date="2013" name="Proc. Natl. Acad. Sci. U.S.A.">
        <title>Improving the coverage of the cyanobacterial phylum using diversity-driven genome sequencing.</title>
        <authorList>
            <person name="Shih P.M."/>
            <person name="Wu D."/>
            <person name="Latifi A."/>
            <person name="Axen S.D."/>
            <person name="Fewer D.P."/>
            <person name="Talla E."/>
            <person name="Calteau A."/>
            <person name="Cai F."/>
            <person name="Tandeau de Marsac N."/>
            <person name="Rippka R."/>
            <person name="Herdman M."/>
            <person name="Sivonen K."/>
            <person name="Coursin T."/>
            <person name="Laurent T."/>
            <person name="Goodwin L."/>
            <person name="Nolan M."/>
            <person name="Davenport K.W."/>
            <person name="Han C.S."/>
            <person name="Rubin E.M."/>
            <person name="Eisen J.A."/>
            <person name="Woyke T."/>
            <person name="Gugger M."/>
            <person name="Kerfeld C.A."/>
        </authorList>
    </citation>
    <scope>NUCLEOTIDE SEQUENCE [LARGE SCALE GENOMIC DNA]</scope>
    <source>
        <strain evidence="2">PCC 10605</strain>
    </source>
</reference>
<dbReference type="Proteomes" id="UP000010480">
    <property type="component" value="Chromosome"/>
</dbReference>
<organism evidence="1 2">
    <name type="scientific">Cyanobacterium aponinum (strain PCC 10605)</name>
    <dbReference type="NCBI Taxonomy" id="755178"/>
    <lineage>
        <taxon>Bacteria</taxon>
        <taxon>Bacillati</taxon>
        <taxon>Cyanobacteriota</taxon>
        <taxon>Cyanophyceae</taxon>
        <taxon>Oscillatoriophycideae</taxon>
        <taxon>Chroococcales</taxon>
        <taxon>Geminocystaceae</taxon>
        <taxon>Cyanobacterium</taxon>
    </lineage>
</organism>
<dbReference type="AlphaFoldDB" id="K9Z993"/>
<keyword evidence="2" id="KW-1185">Reference proteome</keyword>
<name>K9Z993_CYAAP</name>
<accession>K9Z993</accession>
<protein>
    <submittedName>
        <fullName evidence="1">Uncharacterized protein</fullName>
    </submittedName>
</protein>